<proteinExistence type="predicted"/>
<reference evidence="3" key="1">
    <citation type="submission" date="2016-07" db="EMBL/GenBank/DDBJ databases">
        <authorList>
            <person name="Florea S."/>
            <person name="Webb J.S."/>
            <person name="Jaromczyk J."/>
            <person name="Schardl C.L."/>
        </authorList>
    </citation>
    <scope>NUCLEOTIDE SEQUENCE [LARGE SCALE GENOMIC DNA]</scope>
    <source>
        <strain evidence="3">CY1</strain>
    </source>
</reference>
<dbReference type="EMBL" id="MBTG01000016">
    <property type="protein sequence ID" value="OPH56446.1"/>
    <property type="molecule type" value="Genomic_DNA"/>
</dbReference>
<dbReference type="Proteomes" id="UP000190626">
    <property type="component" value="Unassembled WGS sequence"/>
</dbReference>
<comment type="caution">
    <text evidence="2">The sequence shown here is derived from an EMBL/GenBank/DDBJ whole genome shotgun (WGS) entry which is preliminary data.</text>
</comment>
<evidence type="ECO:0000313" key="3">
    <source>
        <dbReference type="Proteomes" id="UP000190626"/>
    </source>
</evidence>
<dbReference type="RefSeq" id="WP_079414345.1">
    <property type="nucleotide sequence ID" value="NZ_MBTG01000016.1"/>
</dbReference>
<feature type="domain" description="Cysteine-rich CPCC" evidence="1">
    <location>
        <begin position="3"/>
        <end position="77"/>
    </location>
</feature>
<dbReference type="OrthoDB" id="1456570at2"/>
<dbReference type="InterPro" id="IPR025983">
    <property type="entry name" value="Cys_rich_CPCC"/>
</dbReference>
<dbReference type="STRING" id="1469647.BC351_28095"/>
<organism evidence="2 3">
    <name type="scientific">Paenibacillus ferrarius</name>
    <dbReference type="NCBI Taxonomy" id="1469647"/>
    <lineage>
        <taxon>Bacteria</taxon>
        <taxon>Bacillati</taxon>
        <taxon>Bacillota</taxon>
        <taxon>Bacilli</taxon>
        <taxon>Bacillales</taxon>
        <taxon>Paenibacillaceae</taxon>
        <taxon>Paenibacillus</taxon>
    </lineage>
</organism>
<keyword evidence="3" id="KW-1185">Reference proteome</keyword>
<protein>
    <recommendedName>
        <fullName evidence="1">Cysteine-rich CPCC domain-containing protein</fullName>
    </recommendedName>
</protein>
<gene>
    <name evidence="2" type="ORF">BC351_28095</name>
</gene>
<accession>A0A1V4HII4</accession>
<dbReference type="Pfam" id="PF14206">
    <property type="entry name" value="Cys_rich_CPCC"/>
    <property type="match status" value="1"/>
</dbReference>
<sequence>MKYTCPCCGYKTLDEEPPGTDLICKICFWHDDLIQSTDPDYWGGANEVSLRQGQRNFLEFGACEERCGQFVRKPMDDDIQDPDWKSFDEK</sequence>
<evidence type="ECO:0000313" key="2">
    <source>
        <dbReference type="EMBL" id="OPH56446.1"/>
    </source>
</evidence>
<evidence type="ECO:0000259" key="1">
    <source>
        <dbReference type="Pfam" id="PF14206"/>
    </source>
</evidence>
<name>A0A1V4HII4_9BACL</name>
<dbReference type="AlphaFoldDB" id="A0A1V4HII4"/>